<dbReference type="EMBL" id="CAJVPQ010007217">
    <property type="protein sequence ID" value="CAG8694296.1"/>
    <property type="molecule type" value="Genomic_DNA"/>
</dbReference>
<dbReference type="Proteomes" id="UP000789570">
    <property type="component" value="Unassembled WGS sequence"/>
</dbReference>
<evidence type="ECO:0000313" key="1">
    <source>
        <dbReference type="EMBL" id="CAG8694296.1"/>
    </source>
</evidence>
<proteinExistence type="predicted"/>
<sequence>MPNEKQISALSHYIRQGSKVIRGNGRWPLVTFLVNTINGSHNIPVQIDSKEISNIL</sequence>
<reference evidence="1" key="1">
    <citation type="submission" date="2021-06" db="EMBL/GenBank/DDBJ databases">
        <authorList>
            <person name="Kallberg Y."/>
            <person name="Tangrot J."/>
            <person name="Rosling A."/>
        </authorList>
    </citation>
    <scope>NUCLEOTIDE SEQUENCE</scope>
    <source>
        <strain evidence="1">UK204</strain>
    </source>
</reference>
<evidence type="ECO:0000313" key="2">
    <source>
        <dbReference type="Proteomes" id="UP000789570"/>
    </source>
</evidence>
<comment type="caution">
    <text evidence="1">The sequence shown here is derived from an EMBL/GenBank/DDBJ whole genome shotgun (WGS) entry which is preliminary data.</text>
</comment>
<organism evidence="1 2">
    <name type="scientific">Funneliformis caledonium</name>
    <dbReference type="NCBI Taxonomy" id="1117310"/>
    <lineage>
        <taxon>Eukaryota</taxon>
        <taxon>Fungi</taxon>
        <taxon>Fungi incertae sedis</taxon>
        <taxon>Mucoromycota</taxon>
        <taxon>Glomeromycotina</taxon>
        <taxon>Glomeromycetes</taxon>
        <taxon>Glomerales</taxon>
        <taxon>Glomeraceae</taxon>
        <taxon>Funneliformis</taxon>
    </lineage>
</organism>
<dbReference type="AlphaFoldDB" id="A0A9N9EWZ3"/>
<accession>A0A9N9EWZ3</accession>
<protein>
    <submittedName>
        <fullName evidence="1">16281_t:CDS:1</fullName>
    </submittedName>
</protein>
<gene>
    <name evidence="1" type="ORF">FCALED_LOCUS13131</name>
</gene>
<keyword evidence="2" id="KW-1185">Reference proteome</keyword>
<name>A0A9N9EWZ3_9GLOM</name>